<reference evidence="2 3" key="1">
    <citation type="submission" date="2014-04" db="EMBL/GenBank/DDBJ databases">
        <authorList>
            <consortium name="DOE Joint Genome Institute"/>
            <person name="Kuo A."/>
            <person name="Girlanda M."/>
            <person name="Perotto S."/>
            <person name="Kohler A."/>
            <person name="Nagy L.G."/>
            <person name="Floudas D."/>
            <person name="Copeland A."/>
            <person name="Barry K.W."/>
            <person name="Cichocki N."/>
            <person name="Veneault-Fourrey C."/>
            <person name="LaButti K."/>
            <person name="Lindquist E.A."/>
            <person name="Lipzen A."/>
            <person name="Lundell T."/>
            <person name="Morin E."/>
            <person name="Murat C."/>
            <person name="Sun H."/>
            <person name="Tunlid A."/>
            <person name="Henrissat B."/>
            <person name="Grigoriev I.V."/>
            <person name="Hibbett D.S."/>
            <person name="Martin F."/>
            <person name="Nordberg H.P."/>
            <person name="Cantor M.N."/>
            <person name="Hua S.X."/>
        </authorList>
    </citation>
    <scope>NUCLEOTIDE SEQUENCE [LARGE SCALE GENOMIC DNA]</scope>
    <source>
        <strain evidence="2 3">MUT 4182</strain>
    </source>
</reference>
<feature type="compositionally biased region" description="Acidic residues" evidence="1">
    <location>
        <begin position="345"/>
        <end position="359"/>
    </location>
</feature>
<name>A0A0C3LC63_9AGAM</name>
<gene>
    <name evidence="2" type="ORF">M407DRAFT_31259</name>
</gene>
<feature type="region of interest" description="Disordered" evidence="1">
    <location>
        <begin position="335"/>
        <end position="366"/>
    </location>
</feature>
<dbReference type="AlphaFoldDB" id="A0A0C3LC63"/>
<protein>
    <submittedName>
        <fullName evidence="2">Uncharacterized protein</fullName>
    </submittedName>
</protein>
<proteinExistence type="predicted"/>
<dbReference type="Proteomes" id="UP000054248">
    <property type="component" value="Unassembled WGS sequence"/>
</dbReference>
<sequence>MQATVSEPEAESDEDLIEYWRSKRVGNWTSFEIALTLTKMINMPSRLFKEFLRRLAFDHRVITYTRHASIRLWENIILKYYNEQVDNKMPFIFIKGGELVKVAVPGLTVPWVWICDLCNAIAYLLLSGYLASQETYPQTLEDIVNIIGCIGIFIDRFSNHECGLLPPRVICIVWARSNTLQLWDPTITNKFVLAVGSTLGGASKGQGHWKELVAMEHRRQLTRTLAEIPGKNLQVAEEGMNRIALEHPNNTGYCTESLAFASMMRRIESPGGAIRLRSLALSLRRLRIKLRAEEGAACESQPLQVKVISLGAIHRCFRAACGSCVEITEEAGFAGENFGPRPANDDSDDEENEPEDEAGKDDRWEVNVEVPPDHSGYFLLYGRAPKTAPSEIILSSERLQPLEEVMGLSLTT</sequence>
<dbReference type="EMBL" id="KN823242">
    <property type="protein sequence ID" value="KIO19077.1"/>
    <property type="molecule type" value="Genomic_DNA"/>
</dbReference>
<accession>A0A0C3LC63</accession>
<evidence type="ECO:0000313" key="2">
    <source>
        <dbReference type="EMBL" id="KIO19077.1"/>
    </source>
</evidence>
<evidence type="ECO:0000313" key="3">
    <source>
        <dbReference type="Proteomes" id="UP000054248"/>
    </source>
</evidence>
<evidence type="ECO:0000256" key="1">
    <source>
        <dbReference type="SAM" id="MobiDB-lite"/>
    </source>
</evidence>
<keyword evidence="3" id="KW-1185">Reference proteome</keyword>
<reference evidence="3" key="2">
    <citation type="submission" date="2015-01" db="EMBL/GenBank/DDBJ databases">
        <title>Evolutionary Origins and Diversification of the Mycorrhizal Mutualists.</title>
        <authorList>
            <consortium name="DOE Joint Genome Institute"/>
            <consortium name="Mycorrhizal Genomics Consortium"/>
            <person name="Kohler A."/>
            <person name="Kuo A."/>
            <person name="Nagy L.G."/>
            <person name="Floudas D."/>
            <person name="Copeland A."/>
            <person name="Barry K.W."/>
            <person name="Cichocki N."/>
            <person name="Veneault-Fourrey C."/>
            <person name="LaButti K."/>
            <person name="Lindquist E.A."/>
            <person name="Lipzen A."/>
            <person name="Lundell T."/>
            <person name="Morin E."/>
            <person name="Murat C."/>
            <person name="Riley R."/>
            <person name="Ohm R."/>
            <person name="Sun H."/>
            <person name="Tunlid A."/>
            <person name="Henrissat B."/>
            <person name="Grigoriev I.V."/>
            <person name="Hibbett D.S."/>
            <person name="Martin F."/>
        </authorList>
    </citation>
    <scope>NUCLEOTIDE SEQUENCE [LARGE SCALE GENOMIC DNA]</scope>
    <source>
        <strain evidence="3">MUT 4182</strain>
    </source>
</reference>
<organism evidence="2 3">
    <name type="scientific">Tulasnella calospora MUT 4182</name>
    <dbReference type="NCBI Taxonomy" id="1051891"/>
    <lineage>
        <taxon>Eukaryota</taxon>
        <taxon>Fungi</taxon>
        <taxon>Dikarya</taxon>
        <taxon>Basidiomycota</taxon>
        <taxon>Agaricomycotina</taxon>
        <taxon>Agaricomycetes</taxon>
        <taxon>Cantharellales</taxon>
        <taxon>Tulasnellaceae</taxon>
        <taxon>Tulasnella</taxon>
    </lineage>
</organism>
<dbReference type="HOGENOM" id="CLU_671200_0_0_1"/>